<dbReference type="OMA" id="MINERSN"/>
<feature type="domain" description="AAA+ ATPase" evidence="5">
    <location>
        <begin position="816"/>
        <end position="963"/>
    </location>
</feature>
<dbReference type="GO" id="GO:0016887">
    <property type="term" value="F:ATP hydrolysis activity"/>
    <property type="evidence" value="ECO:0007669"/>
    <property type="project" value="InterPro"/>
</dbReference>
<dbReference type="STRING" id="454130.A0A0U5FZ22"/>
<feature type="region of interest" description="Disordered" evidence="4">
    <location>
        <begin position="36"/>
        <end position="139"/>
    </location>
</feature>
<accession>A0A0U5FZ22</accession>
<evidence type="ECO:0000256" key="2">
    <source>
        <dbReference type="ARBA" id="ARBA00022741"/>
    </source>
</evidence>
<dbReference type="Proteomes" id="UP000054771">
    <property type="component" value="Unassembled WGS sequence"/>
</dbReference>
<dbReference type="CDD" id="cd00009">
    <property type="entry name" value="AAA"/>
    <property type="match status" value="2"/>
</dbReference>
<dbReference type="PRINTS" id="PR00819">
    <property type="entry name" value="CBXCFQXSUPER"/>
</dbReference>
<dbReference type="InterPro" id="IPR050773">
    <property type="entry name" value="CbxX/CfxQ_RuBisCO_ESX"/>
</dbReference>
<dbReference type="InterPro" id="IPR041627">
    <property type="entry name" value="AAA_lid_6"/>
</dbReference>
<evidence type="ECO:0000313" key="7">
    <source>
        <dbReference type="Proteomes" id="UP000054771"/>
    </source>
</evidence>
<feature type="compositionally biased region" description="Basic and acidic residues" evidence="4">
    <location>
        <begin position="58"/>
        <end position="73"/>
    </location>
</feature>
<keyword evidence="7" id="KW-1185">Reference proteome</keyword>
<dbReference type="Gene3D" id="1.10.8.60">
    <property type="match status" value="1"/>
</dbReference>
<dbReference type="InterPro" id="IPR003959">
    <property type="entry name" value="ATPase_AAA_core"/>
</dbReference>
<evidence type="ECO:0000256" key="3">
    <source>
        <dbReference type="ARBA" id="ARBA00022840"/>
    </source>
</evidence>
<feature type="domain" description="AAA+ ATPase" evidence="5">
    <location>
        <begin position="541"/>
        <end position="698"/>
    </location>
</feature>
<evidence type="ECO:0000313" key="6">
    <source>
        <dbReference type="EMBL" id="CEL04598.1"/>
    </source>
</evidence>
<dbReference type="PANTHER" id="PTHR43392:SF2">
    <property type="entry name" value="AAA-TYPE ATPASE FAMILY PROTEIN _ ANKYRIN REPEAT FAMILY PROTEIN"/>
    <property type="match status" value="1"/>
</dbReference>
<dbReference type="Gene3D" id="3.40.50.300">
    <property type="entry name" value="P-loop containing nucleotide triphosphate hydrolases"/>
    <property type="match status" value="2"/>
</dbReference>
<dbReference type="SUPFAM" id="SSF52540">
    <property type="entry name" value="P-loop containing nucleoside triphosphate hydrolases"/>
    <property type="match status" value="2"/>
</dbReference>
<name>A0A0U5FZ22_ASPCI</name>
<evidence type="ECO:0000256" key="1">
    <source>
        <dbReference type="ARBA" id="ARBA00010378"/>
    </source>
</evidence>
<gene>
    <name evidence="6" type="ORF">ASPCAL05726</name>
</gene>
<dbReference type="InterPro" id="IPR027417">
    <property type="entry name" value="P-loop_NTPase"/>
</dbReference>
<feature type="compositionally biased region" description="Basic and acidic residues" evidence="4">
    <location>
        <begin position="80"/>
        <end position="102"/>
    </location>
</feature>
<feature type="compositionally biased region" description="Basic and acidic residues" evidence="4">
    <location>
        <begin position="115"/>
        <end position="131"/>
    </location>
</feature>
<dbReference type="EMBL" id="CDMC01000004">
    <property type="protein sequence ID" value="CEL04598.1"/>
    <property type="molecule type" value="Genomic_DNA"/>
</dbReference>
<keyword evidence="2" id="KW-0547">Nucleotide-binding</keyword>
<evidence type="ECO:0000259" key="5">
    <source>
        <dbReference type="SMART" id="SM00382"/>
    </source>
</evidence>
<proteinExistence type="inferred from homology"/>
<protein>
    <recommendedName>
        <fullName evidence="5">AAA+ ATPase domain-containing protein</fullName>
    </recommendedName>
</protein>
<dbReference type="PANTHER" id="PTHR43392">
    <property type="entry name" value="AAA-TYPE ATPASE FAMILY PROTEIN / ANKYRIN REPEAT FAMILY PROTEIN"/>
    <property type="match status" value="1"/>
</dbReference>
<dbReference type="Pfam" id="PF00004">
    <property type="entry name" value="AAA"/>
    <property type="match status" value="2"/>
</dbReference>
<comment type="similarity">
    <text evidence="1">Belongs to the CbxX/CfxQ family.</text>
</comment>
<dbReference type="FunFam" id="3.40.50.300:FF:000216">
    <property type="entry name" value="Type VII secretion ATPase EccA"/>
    <property type="match status" value="2"/>
</dbReference>
<dbReference type="OrthoDB" id="2423195at2759"/>
<sequence>MLVIEYTSSEGLASTKMDQSGLTNGNIGTASTVLLENQPEPLATASTAIEDDAGSSRAIEEGSDHEVNKEMKPTDAFTRSLDDGIMEQRNDNDEKGHDDKSSTDTVEQPPEGGNQDEHKNDDKSDDSKNRDSDDDETDYEDAVVNYLPKEWWSVFDDWEPTPASTDKEKEDIEFTYSELEGLDEKVDSIPDSSPSRLEWLDQKRKLKEPLDRKQRHIVKVLNRVMCLSGHEDVKKQFLSIKARIEAGKARSEDLKALKPNLLILGGPETEQKAVARLYAELLSCFDLVPRTAGRELDGNESWWTSIEDYHRYEASESSSTSSASADHPVVSSKVFLIHRSCSWVGFPPSIGTFPSLREDRLGKTVMVMTAPARDFGDSNETRWQFPRRMTLDDDEESRVYRLLVKTLEKRNLHVEGGLYSEALLTVAKRIGGSNDSSELTVNRGITTEVEQALQRQATRLQQQSSTAHPKRRPPNYHFLTREDLLGPGPKQFSRENSPSWKELQGMVGLESVKQSVERLVRHVDTNRHRQHQGKVPIGLTLNQVIMGPPGTGKTTVAKLYGRILGELGLVSLTGVVVKTPTDFIGEWVGHSEEATKNILKDTEGMVLIIDDAHMLYQQSTQGTNDSDQHRRAVVDTLVGIIQNQPSDKRCVILVGYEDLMEEFLLNSNPGLKRRFPLDTAIRLSDYRPEQLIEILDLKMARDEAIATEEAKKVAHEMLALASHRSNFGNGGDVENLLSRAMLSYQSRAEDYDCNVPVCLEPQDFDPKYNRIFDADQTCKSLFSGLLGMGNLYTTFRNYQRTAIGMRRRGISPREHIPFAFIFKGSPGTGKTTVARAIGELFYEMGFLSTTEVIECSATQMIGEYLGHTGPKVTALLERALGKVLFVDEAYRLADGASHSGSNVGTSYTREAIGELVDSMTKPRYARKMVIVMAGYPEDMDRLLRVNPGLRSRFPTEIHFPSMPPQTCLEYLEKLLSKYQIRMPPESKESPKWKPAVSRMFAELEHSHSWANARDVEHLARINTSRVFQRDVLPETGDLCLALDDLVSPLREMLMVRVAARDMNGIPGNVLNGTSLRNTTPTSRRY</sequence>
<reference evidence="7" key="1">
    <citation type="journal article" date="2016" name="Genome Announc.">
        <title>Draft genome sequences of fungus Aspergillus calidoustus.</title>
        <authorList>
            <person name="Horn F."/>
            <person name="Linde J."/>
            <person name="Mattern D.J."/>
            <person name="Walther G."/>
            <person name="Guthke R."/>
            <person name="Scherlach K."/>
            <person name="Martin K."/>
            <person name="Brakhage A.A."/>
            <person name="Petzke L."/>
            <person name="Valiante V."/>
        </authorList>
    </citation>
    <scope>NUCLEOTIDE SEQUENCE [LARGE SCALE GENOMIC DNA]</scope>
    <source>
        <strain evidence="7">SF006504</strain>
    </source>
</reference>
<dbReference type="InterPro" id="IPR003593">
    <property type="entry name" value="AAA+_ATPase"/>
</dbReference>
<organism evidence="6 7">
    <name type="scientific">Aspergillus calidoustus</name>
    <dbReference type="NCBI Taxonomy" id="454130"/>
    <lineage>
        <taxon>Eukaryota</taxon>
        <taxon>Fungi</taxon>
        <taxon>Dikarya</taxon>
        <taxon>Ascomycota</taxon>
        <taxon>Pezizomycotina</taxon>
        <taxon>Eurotiomycetes</taxon>
        <taxon>Eurotiomycetidae</taxon>
        <taxon>Eurotiales</taxon>
        <taxon>Aspergillaceae</taxon>
        <taxon>Aspergillus</taxon>
        <taxon>Aspergillus subgen. Nidulantes</taxon>
    </lineage>
</organism>
<evidence type="ECO:0000256" key="4">
    <source>
        <dbReference type="SAM" id="MobiDB-lite"/>
    </source>
</evidence>
<dbReference type="GO" id="GO:0005524">
    <property type="term" value="F:ATP binding"/>
    <property type="evidence" value="ECO:0007669"/>
    <property type="project" value="UniProtKB-KW"/>
</dbReference>
<feature type="region of interest" description="Disordered" evidence="4">
    <location>
        <begin position="458"/>
        <end position="499"/>
    </location>
</feature>
<dbReference type="AlphaFoldDB" id="A0A0U5FZ22"/>
<dbReference type="Pfam" id="PF17866">
    <property type="entry name" value="AAA_lid_6"/>
    <property type="match status" value="1"/>
</dbReference>
<keyword evidence="3" id="KW-0067">ATP-binding</keyword>
<dbReference type="SMART" id="SM00382">
    <property type="entry name" value="AAA"/>
    <property type="match status" value="2"/>
</dbReference>
<dbReference type="InterPro" id="IPR000641">
    <property type="entry name" value="CbxX/CfxQ"/>
</dbReference>